<dbReference type="RefSeq" id="WP_185295979.1">
    <property type="nucleotide sequence ID" value="NZ_AP023287.1"/>
</dbReference>
<dbReference type="AlphaFoldDB" id="A0A6S6PAN0"/>
<organism evidence="2 3">
    <name type="scientific">Mycolicibacterium litorale</name>
    <dbReference type="NCBI Taxonomy" id="758802"/>
    <lineage>
        <taxon>Bacteria</taxon>
        <taxon>Bacillati</taxon>
        <taxon>Actinomycetota</taxon>
        <taxon>Actinomycetes</taxon>
        <taxon>Mycobacteriales</taxon>
        <taxon>Mycobacteriaceae</taxon>
        <taxon>Mycolicibacterium</taxon>
    </lineage>
</organism>
<evidence type="ECO:0000313" key="3">
    <source>
        <dbReference type="Proteomes" id="UP000515734"/>
    </source>
</evidence>
<dbReference type="InterPro" id="IPR034660">
    <property type="entry name" value="DinB/YfiT-like"/>
</dbReference>
<protein>
    <recommendedName>
        <fullName evidence="1">Mycothiol-dependent maleylpyruvate isomerase metal-binding domain-containing protein</fullName>
    </recommendedName>
</protein>
<feature type="domain" description="Mycothiol-dependent maleylpyruvate isomerase metal-binding" evidence="1">
    <location>
        <begin position="10"/>
        <end position="130"/>
    </location>
</feature>
<dbReference type="Gene3D" id="1.20.120.450">
    <property type="entry name" value="dinb family like domain"/>
    <property type="match status" value="1"/>
</dbReference>
<evidence type="ECO:0000313" key="2">
    <source>
        <dbReference type="EMBL" id="BCI53278.1"/>
    </source>
</evidence>
<gene>
    <name evidence="2" type="ORF">NIIDNTM18_25560</name>
</gene>
<name>A0A6S6PAN0_9MYCO</name>
<sequence length="131" mass="14445">MTSVRALARLERLEFADLLDGLSSAQWATPSLCDGWTVREVAAHTVAYLAQGRIGLAVGMIRHRCDVDRLNADGVRRHAALDHTELARRMRCDTEPAGAGGTRAACGWWRPIWTGRQAAAPTWPAAGKRWR</sequence>
<dbReference type="SUPFAM" id="SSF109854">
    <property type="entry name" value="DinB/YfiT-like putative metalloenzymes"/>
    <property type="match status" value="1"/>
</dbReference>
<accession>A0A6S6PAN0</accession>
<dbReference type="EMBL" id="AP023287">
    <property type="protein sequence ID" value="BCI53278.1"/>
    <property type="molecule type" value="Genomic_DNA"/>
</dbReference>
<evidence type="ECO:0000259" key="1">
    <source>
        <dbReference type="Pfam" id="PF11716"/>
    </source>
</evidence>
<dbReference type="Proteomes" id="UP000515734">
    <property type="component" value="Chromosome"/>
</dbReference>
<proteinExistence type="predicted"/>
<dbReference type="Pfam" id="PF11716">
    <property type="entry name" value="MDMPI_N"/>
    <property type="match status" value="1"/>
</dbReference>
<reference evidence="2 3" key="1">
    <citation type="submission" date="2020-07" db="EMBL/GenBank/DDBJ databases">
        <title>Complete genome sequence of Mycolicibacterium litorale like strain isolated from cardiac implantable electronic device infection.</title>
        <authorList>
            <person name="Fukano H."/>
            <person name="Miyama H."/>
            <person name="Hoshino Y."/>
        </authorList>
    </citation>
    <scope>NUCLEOTIDE SEQUENCE [LARGE SCALE GENOMIC DNA]</scope>
    <source>
        <strain evidence="2 3">NIIDNTM18</strain>
    </source>
</reference>
<dbReference type="GO" id="GO:0046872">
    <property type="term" value="F:metal ion binding"/>
    <property type="evidence" value="ECO:0007669"/>
    <property type="project" value="InterPro"/>
</dbReference>
<dbReference type="InterPro" id="IPR024344">
    <property type="entry name" value="MDMPI_metal-binding"/>
</dbReference>